<dbReference type="InterPro" id="IPR044643">
    <property type="entry name" value="TrpF_fam"/>
</dbReference>
<dbReference type="SUPFAM" id="SSF51366">
    <property type="entry name" value="Ribulose-phoshate binding barrel"/>
    <property type="match status" value="1"/>
</dbReference>
<proteinExistence type="inferred from homology"/>
<evidence type="ECO:0000256" key="2">
    <source>
        <dbReference type="ARBA" id="ARBA00004664"/>
    </source>
</evidence>
<evidence type="ECO:0000256" key="9">
    <source>
        <dbReference type="HAMAP-Rule" id="MF_00135"/>
    </source>
</evidence>
<dbReference type="AlphaFoldDB" id="Q0G7P3"/>
<evidence type="ECO:0000313" key="12">
    <source>
        <dbReference type="Proteomes" id="UP000004310"/>
    </source>
</evidence>
<evidence type="ECO:0000256" key="6">
    <source>
        <dbReference type="ARBA" id="ARBA00022822"/>
    </source>
</evidence>
<dbReference type="HAMAP" id="MF_00135">
    <property type="entry name" value="PRAI"/>
    <property type="match status" value="1"/>
</dbReference>
<comment type="caution">
    <text evidence="11">The sequence shown here is derived from an EMBL/GenBank/DDBJ whole genome shotgun (WGS) entry which is preliminary data.</text>
</comment>
<keyword evidence="8 9" id="KW-0413">Isomerase</keyword>
<comment type="pathway">
    <text evidence="2 9">Amino-acid biosynthesis; L-tryptophan biosynthesis; L-tryptophan from chorismate: step 3/5.</text>
</comment>
<feature type="domain" description="N-(5'phosphoribosyl) anthranilate isomerase (PRAI)" evidence="10">
    <location>
        <begin position="9"/>
        <end position="212"/>
    </location>
</feature>
<evidence type="ECO:0000256" key="8">
    <source>
        <dbReference type="ARBA" id="ARBA00023235"/>
    </source>
</evidence>
<sequence>MNRMTELDIKICGLSTRETVDVSIARGASHIGFVSFEKSPRHVEIEQMAELARHVDGRAKTVVVTVDPEDGEIDRLVTEVAPDWLQLHGRESPERVLAIKSATGLSVMKALPVADVDDLDRIAPYLGIADRILLDSKRPKGSNLPGGNGVSFDWRLLAALDRTVPFMLSGGLDADNVEDAVRIARPSGLDISSGVESAPGIKDVGRLQRFFDALDRIGEDELQGDL</sequence>
<evidence type="ECO:0000256" key="4">
    <source>
        <dbReference type="ARBA" id="ARBA00022272"/>
    </source>
</evidence>
<keyword evidence="12" id="KW-1185">Reference proteome</keyword>
<organism evidence="11 12">
    <name type="scientific">Fulvimarina pelagi HTCC2506</name>
    <dbReference type="NCBI Taxonomy" id="314231"/>
    <lineage>
        <taxon>Bacteria</taxon>
        <taxon>Pseudomonadati</taxon>
        <taxon>Pseudomonadota</taxon>
        <taxon>Alphaproteobacteria</taxon>
        <taxon>Hyphomicrobiales</taxon>
        <taxon>Aurantimonadaceae</taxon>
        <taxon>Fulvimarina</taxon>
    </lineage>
</organism>
<comment type="catalytic activity">
    <reaction evidence="1 9">
        <text>N-(5-phospho-beta-D-ribosyl)anthranilate = 1-(2-carboxyphenylamino)-1-deoxy-D-ribulose 5-phosphate</text>
        <dbReference type="Rhea" id="RHEA:21540"/>
        <dbReference type="ChEBI" id="CHEBI:18277"/>
        <dbReference type="ChEBI" id="CHEBI:58613"/>
        <dbReference type="EC" id="5.3.1.24"/>
    </reaction>
</comment>
<dbReference type="EC" id="5.3.1.24" evidence="3 9"/>
<evidence type="ECO:0000256" key="1">
    <source>
        <dbReference type="ARBA" id="ARBA00001164"/>
    </source>
</evidence>
<dbReference type="UniPathway" id="UPA00035">
    <property type="reaction ID" value="UER00042"/>
</dbReference>
<evidence type="ECO:0000256" key="5">
    <source>
        <dbReference type="ARBA" id="ARBA00022605"/>
    </source>
</evidence>
<keyword evidence="5 9" id="KW-0028">Amino-acid biosynthesis</keyword>
<evidence type="ECO:0000313" key="11">
    <source>
        <dbReference type="EMBL" id="EAU42321.1"/>
    </source>
</evidence>
<gene>
    <name evidence="9" type="primary">trpF</name>
    <name evidence="11" type="ORF">FP2506_05766</name>
</gene>
<comment type="similarity">
    <text evidence="9">Belongs to the TrpF family.</text>
</comment>
<dbReference type="Pfam" id="PF00697">
    <property type="entry name" value="PRAI"/>
    <property type="match status" value="1"/>
</dbReference>
<dbReference type="PANTHER" id="PTHR42894">
    <property type="entry name" value="N-(5'-PHOSPHORIBOSYL)ANTHRANILATE ISOMERASE"/>
    <property type="match status" value="1"/>
</dbReference>
<dbReference type="PANTHER" id="PTHR42894:SF1">
    <property type="entry name" value="N-(5'-PHOSPHORIBOSYL)ANTHRANILATE ISOMERASE"/>
    <property type="match status" value="1"/>
</dbReference>
<dbReference type="GO" id="GO:0000162">
    <property type="term" value="P:L-tryptophan biosynthetic process"/>
    <property type="evidence" value="ECO:0007669"/>
    <property type="project" value="UniProtKB-UniRule"/>
</dbReference>
<evidence type="ECO:0000259" key="10">
    <source>
        <dbReference type="Pfam" id="PF00697"/>
    </source>
</evidence>
<dbReference type="GO" id="GO:0004640">
    <property type="term" value="F:phosphoribosylanthranilate isomerase activity"/>
    <property type="evidence" value="ECO:0007669"/>
    <property type="project" value="UniProtKB-UniRule"/>
</dbReference>
<dbReference type="STRING" id="217511.GCA_001463845_01705"/>
<dbReference type="InterPro" id="IPR011060">
    <property type="entry name" value="RibuloseP-bd_barrel"/>
</dbReference>
<dbReference type="RefSeq" id="WP_007066296.1">
    <property type="nucleotide sequence ID" value="NZ_DS022272.1"/>
</dbReference>
<dbReference type="EMBL" id="AATP01000001">
    <property type="protein sequence ID" value="EAU42321.1"/>
    <property type="molecule type" value="Genomic_DNA"/>
</dbReference>
<dbReference type="HOGENOM" id="CLU_076364_1_1_5"/>
<reference evidence="11 12" key="1">
    <citation type="journal article" date="2010" name="J. Bacteriol.">
        <title>Genome sequence of Fulvimarina pelagi HTCC2506T, a Mn(II)-oxidizing alphaproteobacterium possessing an aerobic anoxygenic photosynthetic gene cluster and Xanthorhodopsin.</title>
        <authorList>
            <person name="Kang I."/>
            <person name="Oh H.M."/>
            <person name="Lim S.I."/>
            <person name="Ferriera S."/>
            <person name="Giovannoni S.J."/>
            <person name="Cho J.C."/>
        </authorList>
    </citation>
    <scope>NUCLEOTIDE SEQUENCE [LARGE SCALE GENOMIC DNA]</scope>
    <source>
        <strain evidence="11 12">HTCC2506</strain>
    </source>
</reference>
<dbReference type="CDD" id="cd00405">
    <property type="entry name" value="PRAI"/>
    <property type="match status" value="1"/>
</dbReference>
<dbReference type="eggNOG" id="COG0135">
    <property type="taxonomic scope" value="Bacteria"/>
</dbReference>
<evidence type="ECO:0000256" key="3">
    <source>
        <dbReference type="ARBA" id="ARBA00012572"/>
    </source>
</evidence>
<dbReference type="Proteomes" id="UP000004310">
    <property type="component" value="Unassembled WGS sequence"/>
</dbReference>
<protein>
    <recommendedName>
        <fullName evidence="4 9">N-(5'-phosphoribosyl)anthranilate isomerase</fullName>
        <shortName evidence="9">PRAI</shortName>
        <ecNumber evidence="3 9">5.3.1.24</ecNumber>
    </recommendedName>
</protein>
<name>Q0G7P3_9HYPH</name>
<dbReference type="Gene3D" id="3.20.20.70">
    <property type="entry name" value="Aldolase class I"/>
    <property type="match status" value="1"/>
</dbReference>
<evidence type="ECO:0000256" key="7">
    <source>
        <dbReference type="ARBA" id="ARBA00023141"/>
    </source>
</evidence>
<keyword evidence="6 9" id="KW-0822">Tryptophan biosynthesis</keyword>
<dbReference type="NCBIfam" id="NF002295">
    <property type="entry name" value="PRK01222.1-1"/>
    <property type="match status" value="1"/>
</dbReference>
<keyword evidence="7 9" id="KW-0057">Aromatic amino acid biosynthesis</keyword>
<dbReference type="InterPro" id="IPR013785">
    <property type="entry name" value="Aldolase_TIM"/>
</dbReference>
<dbReference type="InterPro" id="IPR001240">
    <property type="entry name" value="PRAI_dom"/>
</dbReference>
<accession>Q0G7P3</accession>